<keyword evidence="1" id="KW-0472">Membrane</keyword>
<sequence length="167" mass="19675">MTDPSAKEKEIYVNVDISEKEYVRASLYLAKKNILILYSGTFFLLATAFYLLSFGQNQLSSLVIAIIATLFVLILSFYRTIWMYRKKFKKDRLLKENVTYKIDLKGLEASRERGSIFMSWSDYNSIKEYQDLFLLYISDTQAQIIPERCFQTEEDKQHFKLLIANNK</sequence>
<evidence type="ECO:0000259" key="2">
    <source>
        <dbReference type="Pfam" id="PF14317"/>
    </source>
</evidence>
<dbReference type="InterPro" id="IPR025588">
    <property type="entry name" value="YcxB-like_C"/>
</dbReference>
<dbReference type="RefSeq" id="WP_089974519.1">
    <property type="nucleotide sequence ID" value="NZ_CP084920.1"/>
</dbReference>
<dbReference type="AlphaFoldDB" id="A0A1H0XIN4"/>
<accession>A0A1H0XIN4</accession>
<dbReference type="Pfam" id="PF14317">
    <property type="entry name" value="YcxB"/>
    <property type="match status" value="1"/>
</dbReference>
<dbReference type="EMBL" id="FNJW01000004">
    <property type="protein sequence ID" value="SDQ02695.1"/>
    <property type="molecule type" value="Genomic_DNA"/>
</dbReference>
<keyword evidence="5" id="KW-1185">Reference proteome</keyword>
<proteinExistence type="predicted"/>
<name>A0A1H0XIN4_9LACT</name>
<keyword evidence="1" id="KW-0812">Transmembrane</keyword>
<dbReference type="EMBL" id="FNJW01000004">
    <property type="protein sequence ID" value="SDQ02687.1"/>
    <property type="molecule type" value="Genomic_DNA"/>
</dbReference>
<evidence type="ECO:0000313" key="3">
    <source>
        <dbReference type="EMBL" id="SDQ02687.1"/>
    </source>
</evidence>
<evidence type="ECO:0000256" key="1">
    <source>
        <dbReference type="SAM" id="Phobius"/>
    </source>
</evidence>
<dbReference type="Proteomes" id="UP000199481">
    <property type="component" value="Unassembled WGS sequence"/>
</dbReference>
<protein>
    <submittedName>
        <fullName evidence="4">YcxB-like protein</fullName>
    </submittedName>
</protein>
<feature type="transmembrane region" description="Helical" evidence="1">
    <location>
        <begin position="34"/>
        <end position="53"/>
    </location>
</feature>
<evidence type="ECO:0000313" key="5">
    <source>
        <dbReference type="Proteomes" id="UP000199481"/>
    </source>
</evidence>
<keyword evidence="1" id="KW-1133">Transmembrane helix</keyword>
<feature type="domain" description="YcxB-like C-terminal" evidence="2">
    <location>
        <begin position="105"/>
        <end position="162"/>
    </location>
</feature>
<dbReference type="OrthoDB" id="2866610at2"/>
<gene>
    <name evidence="3" type="ORF">SAMN04487752_0214</name>
    <name evidence="4" type="ORF">SAMN04487752_0222</name>
</gene>
<organism evidence="4 5">
    <name type="scientific">Carnobacterium viridans</name>
    <dbReference type="NCBI Taxonomy" id="174587"/>
    <lineage>
        <taxon>Bacteria</taxon>
        <taxon>Bacillati</taxon>
        <taxon>Bacillota</taxon>
        <taxon>Bacilli</taxon>
        <taxon>Lactobacillales</taxon>
        <taxon>Carnobacteriaceae</taxon>
        <taxon>Carnobacterium</taxon>
    </lineage>
</organism>
<feature type="transmembrane region" description="Helical" evidence="1">
    <location>
        <begin position="59"/>
        <end position="82"/>
    </location>
</feature>
<reference evidence="5" key="2">
    <citation type="submission" date="2016-10" db="EMBL/GenBank/DDBJ databases">
        <authorList>
            <person name="Varghese N."/>
            <person name="Submissions S."/>
        </authorList>
    </citation>
    <scope>NUCLEOTIDE SEQUENCE [LARGE SCALE GENOMIC DNA]</scope>
    <source>
        <strain evidence="5">MPL-11</strain>
    </source>
</reference>
<evidence type="ECO:0000313" key="4">
    <source>
        <dbReference type="EMBL" id="SDQ02695.1"/>
    </source>
</evidence>
<reference evidence="4" key="1">
    <citation type="submission" date="2016-10" db="EMBL/GenBank/DDBJ databases">
        <authorList>
            <person name="de Groot N.N."/>
        </authorList>
    </citation>
    <scope>NUCLEOTIDE SEQUENCE [LARGE SCALE GENOMIC DNA]</scope>
    <source>
        <strain evidence="4">MPL-11</strain>
    </source>
</reference>